<reference evidence="9 10" key="1">
    <citation type="submission" date="2024-10" db="EMBL/GenBank/DDBJ databases">
        <title>Updated reference genomes for cyclostephanoid diatoms.</title>
        <authorList>
            <person name="Roberts W.R."/>
            <person name="Alverson A.J."/>
        </authorList>
    </citation>
    <scope>NUCLEOTIDE SEQUENCE [LARGE SCALE GENOMIC DNA]</scope>
    <source>
        <strain evidence="9 10">AJA232-27</strain>
    </source>
</reference>
<feature type="transmembrane region" description="Helical" evidence="8">
    <location>
        <begin position="20"/>
        <end position="38"/>
    </location>
</feature>
<accession>A0ABD3M6B8</accession>
<feature type="compositionally biased region" description="Basic residues" evidence="7">
    <location>
        <begin position="166"/>
        <end position="180"/>
    </location>
</feature>
<evidence type="ECO:0000256" key="5">
    <source>
        <dbReference type="ARBA" id="ARBA00022989"/>
    </source>
</evidence>
<evidence type="ECO:0008006" key="11">
    <source>
        <dbReference type="Google" id="ProtNLM"/>
    </source>
</evidence>
<protein>
    <recommendedName>
        <fullName evidence="11">Transmembrane protein 208</fullName>
    </recommendedName>
</protein>
<dbReference type="Proteomes" id="UP001530293">
    <property type="component" value="Unassembled WGS sequence"/>
</dbReference>
<evidence type="ECO:0000256" key="4">
    <source>
        <dbReference type="ARBA" id="ARBA00022824"/>
    </source>
</evidence>
<evidence type="ECO:0000313" key="10">
    <source>
        <dbReference type="Proteomes" id="UP001530293"/>
    </source>
</evidence>
<name>A0ABD3M6B8_9STRA</name>
<dbReference type="PANTHER" id="PTHR13505">
    <property type="entry name" value="TRANSMEMBRANE PROTEIN 208"/>
    <property type="match status" value="1"/>
</dbReference>
<keyword evidence="5 8" id="KW-1133">Transmembrane helix</keyword>
<comment type="caution">
    <text evidence="9">The sequence shown here is derived from an EMBL/GenBank/DDBJ whole genome shotgun (WGS) entry which is preliminary data.</text>
</comment>
<proteinExistence type="inferred from homology"/>
<evidence type="ECO:0000256" key="2">
    <source>
        <dbReference type="ARBA" id="ARBA00009950"/>
    </source>
</evidence>
<evidence type="ECO:0000256" key="7">
    <source>
        <dbReference type="SAM" id="MobiDB-lite"/>
    </source>
</evidence>
<evidence type="ECO:0000256" key="3">
    <source>
        <dbReference type="ARBA" id="ARBA00022692"/>
    </source>
</evidence>
<comment type="subcellular location">
    <subcellularLocation>
        <location evidence="1">Endoplasmic reticulum membrane</location>
        <topology evidence="1">Multi-pass membrane protein</topology>
    </subcellularLocation>
</comment>
<comment type="similarity">
    <text evidence="2">Belongs to the TMEM208 family.</text>
</comment>
<feature type="region of interest" description="Disordered" evidence="7">
    <location>
        <begin position="147"/>
        <end position="180"/>
    </location>
</feature>
<evidence type="ECO:0000256" key="6">
    <source>
        <dbReference type="ARBA" id="ARBA00023136"/>
    </source>
</evidence>
<dbReference type="AlphaFoldDB" id="A0ABD3M6B8"/>
<feature type="transmembrane region" description="Helical" evidence="8">
    <location>
        <begin position="44"/>
        <end position="65"/>
    </location>
</feature>
<gene>
    <name evidence="9" type="ORF">ACHAWU_000878</name>
</gene>
<dbReference type="PANTHER" id="PTHR13505:SF7">
    <property type="entry name" value="TRANSMEMBRANE PROTEIN 208"/>
    <property type="match status" value="1"/>
</dbReference>
<keyword evidence="10" id="KW-1185">Reference proteome</keyword>
<dbReference type="Pfam" id="PF05620">
    <property type="entry name" value="TMEM208_SND2"/>
    <property type="match status" value="1"/>
</dbReference>
<dbReference type="EMBL" id="JALLBG020000200">
    <property type="protein sequence ID" value="KAL3759579.1"/>
    <property type="molecule type" value="Genomic_DNA"/>
</dbReference>
<keyword evidence="6 8" id="KW-0472">Membrane</keyword>
<dbReference type="InterPro" id="IPR008506">
    <property type="entry name" value="SND2/TMEM208"/>
</dbReference>
<evidence type="ECO:0000313" key="9">
    <source>
        <dbReference type="EMBL" id="KAL3759579.1"/>
    </source>
</evidence>
<dbReference type="GO" id="GO:0005789">
    <property type="term" value="C:endoplasmic reticulum membrane"/>
    <property type="evidence" value="ECO:0007669"/>
    <property type="project" value="UniProtKB-SubCell"/>
</dbReference>
<evidence type="ECO:0000256" key="8">
    <source>
        <dbReference type="SAM" id="Phobius"/>
    </source>
</evidence>
<keyword evidence="3 8" id="KW-0812">Transmembrane</keyword>
<sequence>MANAAAKKAEAARQAASTSYLPIIIAINAGYLFLRLIYQRNLLSVTHLLATLFFVVLSFISYKGILEDHANTIPKGKSSTSSGAEALAGGASLDLLGLVSVVQYGSVLLSTKIYWLLVLIPIWGGWKLYSIMKGGLGGLFPNKASTMPTTNESDNVNDDNAEKSNARKQKRAEKRRQKWS</sequence>
<evidence type="ECO:0000256" key="1">
    <source>
        <dbReference type="ARBA" id="ARBA00004477"/>
    </source>
</evidence>
<keyword evidence="4" id="KW-0256">Endoplasmic reticulum</keyword>
<organism evidence="9 10">
    <name type="scientific">Discostella pseudostelligera</name>
    <dbReference type="NCBI Taxonomy" id="259834"/>
    <lineage>
        <taxon>Eukaryota</taxon>
        <taxon>Sar</taxon>
        <taxon>Stramenopiles</taxon>
        <taxon>Ochrophyta</taxon>
        <taxon>Bacillariophyta</taxon>
        <taxon>Coscinodiscophyceae</taxon>
        <taxon>Thalassiosirophycidae</taxon>
        <taxon>Stephanodiscales</taxon>
        <taxon>Stephanodiscaceae</taxon>
        <taxon>Discostella</taxon>
    </lineage>
</organism>